<organism evidence="1 2">
    <name type="scientific">Persea americana</name>
    <name type="common">Avocado</name>
    <dbReference type="NCBI Taxonomy" id="3435"/>
    <lineage>
        <taxon>Eukaryota</taxon>
        <taxon>Viridiplantae</taxon>
        <taxon>Streptophyta</taxon>
        <taxon>Embryophyta</taxon>
        <taxon>Tracheophyta</taxon>
        <taxon>Spermatophyta</taxon>
        <taxon>Magnoliopsida</taxon>
        <taxon>Magnoliidae</taxon>
        <taxon>Laurales</taxon>
        <taxon>Lauraceae</taxon>
        <taxon>Persea</taxon>
    </lineage>
</organism>
<gene>
    <name evidence="1" type="ORF">MRB53_013159</name>
</gene>
<dbReference type="Proteomes" id="UP001234297">
    <property type="component" value="Chromosome 4"/>
</dbReference>
<comment type="caution">
    <text evidence="1">The sequence shown here is derived from an EMBL/GenBank/DDBJ whole genome shotgun (WGS) entry which is preliminary data.</text>
</comment>
<sequence>MEGQLFRACENGDILTFLKLHEEDNSILLQRTTGSRDTPLHLACRSNQHELASTIYRLQPDMAMATNNKEDTPLHEACRVGDIETVMYLFGACPCVAYMLNMAKESALSIACSRGHSKVASELCRRMNFGAWDDVGASCLLTAAFEGDNVEKSNEKENQSSPPSGRGLASGAQSARERGATTDEEGRQWVSTKKGFETSKPYLGLVVTSRDHLCADSGERSSLSHVDVFLVSSSLSQRSERSTLALYFVAEDTSLNQVDPVLLTALLKVYHFIIPYSYSSDYLASPWILHN</sequence>
<dbReference type="EMBL" id="CM056812">
    <property type="protein sequence ID" value="KAJ8616973.1"/>
    <property type="molecule type" value="Genomic_DNA"/>
</dbReference>
<protein>
    <submittedName>
        <fullName evidence="1">Uncharacterized protein</fullName>
    </submittedName>
</protein>
<evidence type="ECO:0000313" key="2">
    <source>
        <dbReference type="Proteomes" id="UP001234297"/>
    </source>
</evidence>
<name>A0ACC2K768_PERAE</name>
<proteinExistence type="predicted"/>
<keyword evidence="2" id="KW-1185">Reference proteome</keyword>
<accession>A0ACC2K768</accession>
<reference evidence="1 2" key="1">
    <citation type="journal article" date="2022" name="Hortic Res">
        <title>A haplotype resolved chromosomal level avocado genome allows analysis of novel avocado genes.</title>
        <authorList>
            <person name="Nath O."/>
            <person name="Fletcher S.J."/>
            <person name="Hayward A."/>
            <person name="Shaw L.M."/>
            <person name="Masouleh A.K."/>
            <person name="Furtado A."/>
            <person name="Henry R.J."/>
            <person name="Mitter N."/>
        </authorList>
    </citation>
    <scope>NUCLEOTIDE SEQUENCE [LARGE SCALE GENOMIC DNA]</scope>
    <source>
        <strain evidence="2">cv. Hass</strain>
    </source>
</reference>
<evidence type="ECO:0000313" key="1">
    <source>
        <dbReference type="EMBL" id="KAJ8616973.1"/>
    </source>
</evidence>